<organism evidence="3 5">
    <name type="scientific">Araneus ventricosus</name>
    <name type="common">Orbweaver spider</name>
    <name type="synonym">Epeira ventricosa</name>
    <dbReference type="NCBI Taxonomy" id="182803"/>
    <lineage>
        <taxon>Eukaryota</taxon>
        <taxon>Metazoa</taxon>
        <taxon>Ecdysozoa</taxon>
        <taxon>Arthropoda</taxon>
        <taxon>Chelicerata</taxon>
        <taxon>Arachnida</taxon>
        <taxon>Araneae</taxon>
        <taxon>Araneomorphae</taxon>
        <taxon>Entelegynae</taxon>
        <taxon>Araneoidea</taxon>
        <taxon>Araneidae</taxon>
        <taxon>Araneus</taxon>
    </lineage>
</organism>
<dbReference type="EMBL" id="BGPR01017212">
    <property type="protein sequence ID" value="GBN75462.1"/>
    <property type="molecule type" value="Genomic_DNA"/>
</dbReference>
<proteinExistence type="predicted"/>
<dbReference type="Proteomes" id="UP000499080">
    <property type="component" value="Unassembled WGS sequence"/>
</dbReference>
<sequence>MSLSQNFLNSELVGRISFQRQELPSSLSHLRYRTPTLRCKESQRAQYHFVAGLSGEISCQDGRSSEFSFFSRIGLISGSSSCAFWVSLEDHGSSVVKNVMEISVSNPNFFSAFVQCLQLSLQGLRERA</sequence>
<comment type="caution">
    <text evidence="3">The sequence shown here is derived from an EMBL/GenBank/DDBJ whole genome shotgun (WGS) entry which is preliminary data.</text>
</comment>
<dbReference type="EMBL" id="BGPR01015933">
    <property type="protein sequence ID" value="GBN71179.1"/>
    <property type="molecule type" value="Genomic_DNA"/>
</dbReference>
<evidence type="ECO:0000313" key="4">
    <source>
        <dbReference type="EMBL" id="GBN75462.1"/>
    </source>
</evidence>
<keyword evidence="5" id="KW-1185">Reference proteome</keyword>
<dbReference type="AlphaFoldDB" id="A0A4Y2RJ41"/>
<gene>
    <name evidence="2" type="ORF">AVEN_106863_1</name>
    <name evidence="4" type="ORF">AVEN_133436_1</name>
    <name evidence="3" type="ORF">AVEN_230299_1</name>
    <name evidence="1" type="ORF">AVEN_8411_1</name>
</gene>
<protein>
    <submittedName>
        <fullName evidence="3">Uncharacterized protein</fullName>
    </submittedName>
</protein>
<evidence type="ECO:0000313" key="5">
    <source>
        <dbReference type="Proteomes" id="UP000499080"/>
    </source>
</evidence>
<dbReference type="EMBL" id="BGPR01015934">
    <property type="protein sequence ID" value="GBN71189.1"/>
    <property type="molecule type" value="Genomic_DNA"/>
</dbReference>
<name>A0A4Y2RJ41_ARAVE</name>
<evidence type="ECO:0000313" key="3">
    <source>
        <dbReference type="EMBL" id="GBN75446.1"/>
    </source>
</evidence>
<evidence type="ECO:0000313" key="2">
    <source>
        <dbReference type="EMBL" id="GBN71189.1"/>
    </source>
</evidence>
<evidence type="ECO:0000313" key="1">
    <source>
        <dbReference type="EMBL" id="GBN71179.1"/>
    </source>
</evidence>
<reference evidence="3 5" key="1">
    <citation type="journal article" date="2019" name="Sci. Rep.">
        <title>Orb-weaving spider Araneus ventricosus genome elucidates the spidroin gene catalogue.</title>
        <authorList>
            <person name="Kono N."/>
            <person name="Nakamura H."/>
            <person name="Ohtoshi R."/>
            <person name="Moran D.A.P."/>
            <person name="Shinohara A."/>
            <person name="Yoshida Y."/>
            <person name="Fujiwara M."/>
            <person name="Mori M."/>
            <person name="Tomita M."/>
            <person name="Arakawa K."/>
        </authorList>
    </citation>
    <scope>NUCLEOTIDE SEQUENCE [LARGE SCALE GENOMIC DNA]</scope>
</reference>
<dbReference type="EMBL" id="BGPR01017210">
    <property type="protein sequence ID" value="GBN75446.1"/>
    <property type="molecule type" value="Genomic_DNA"/>
</dbReference>
<accession>A0A4Y2RJ41</accession>